<evidence type="ECO:0000256" key="3">
    <source>
        <dbReference type="ARBA" id="ARBA00022679"/>
    </source>
</evidence>
<evidence type="ECO:0000313" key="7">
    <source>
        <dbReference type="Proteomes" id="UP000765802"/>
    </source>
</evidence>
<dbReference type="Proteomes" id="UP000765802">
    <property type="component" value="Unassembled WGS sequence"/>
</dbReference>
<feature type="transmembrane region" description="Helical" evidence="4">
    <location>
        <begin position="290"/>
        <end position="323"/>
    </location>
</feature>
<evidence type="ECO:0000259" key="5">
    <source>
        <dbReference type="Pfam" id="PF00535"/>
    </source>
</evidence>
<keyword evidence="7" id="KW-1185">Reference proteome</keyword>
<evidence type="ECO:0000256" key="2">
    <source>
        <dbReference type="ARBA" id="ARBA00022676"/>
    </source>
</evidence>
<evidence type="ECO:0000256" key="1">
    <source>
        <dbReference type="ARBA" id="ARBA00006739"/>
    </source>
</evidence>
<comment type="caution">
    <text evidence="6">The sequence shown here is derived from an EMBL/GenBank/DDBJ whole genome shotgun (WGS) entry which is preliminary data.</text>
</comment>
<evidence type="ECO:0000256" key="4">
    <source>
        <dbReference type="SAM" id="Phobius"/>
    </source>
</evidence>
<keyword evidence="4" id="KW-0472">Membrane</keyword>
<dbReference type="Gene3D" id="3.90.550.10">
    <property type="entry name" value="Spore Coat Polysaccharide Biosynthesis Protein SpsA, Chain A"/>
    <property type="match status" value="1"/>
</dbReference>
<dbReference type="InterPro" id="IPR001173">
    <property type="entry name" value="Glyco_trans_2-like"/>
</dbReference>
<dbReference type="RefSeq" id="WP_187257276.1">
    <property type="nucleotide sequence ID" value="NZ_JBHULF010000007.1"/>
</dbReference>
<keyword evidence="2" id="KW-0328">Glycosyltransferase</keyword>
<dbReference type="InterPro" id="IPR029044">
    <property type="entry name" value="Nucleotide-diphossugar_trans"/>
</dbReference>
<name>A0ABR7MBT2_9BACT</name>
<organism evidence="6 7">
    <name type="scientific">Flavihumibacter stibioxidans</name>
    <dbReference type="NCBI Taxonomy" id="1834163"/>
    <lineage>
        <taxon>Bacteria</taxon>
        <taxon>Pseudomonadati</taxon>
        <taxon>Bacteroidota</taxon>
        <taxon>Chitinophagia</taxon>
        <taxon>Chitinophagales</taxon>
        <taxon>Chitinophagaceae</taxon>
        <taxon>Flavihumibacter</taxon>
    </lineage>
</organism>
<protein>
    <recommendedName>
        <fullName evidence="5">Glycosyltransferase 2-like domain-containing protein</fullName>
    </recommendedName>
</protein>
<sequence>MIFVYTITFLLLIGYAFLLQFYHRSWKQQPEDSPPPSGYTPVTAISVLVPARNEEGNIGHCIASLLAQDYPQQLLDIIIIDDHSEDGTSSIVKEFEQQGVRLLSLRDWITAGQLNSYKKKAIEAGISLAKGTLIVTTDADCSAGPDWLKIIAHCHETKNAQLVAGPVKMRLQRGWLSVFQSLDFLSLQGITAASVFRGFHSMCNGANLAYTVAAFRAVDGFKDIDGPASGDDMLLMHKISGRFPGQIAYLKNRAAIVDTEPAGDLRTFLQQRIRWASKARFYEDKQVFRVLLLVYVMNLGLLITLTAAFFSGFHAAVAVGFILLKTLFEWPFMKSVASFFNQSGIMKYFLFFQPVHIIYTITAGSFGQFGRYEWKGRMVR</sequence>
<feature type="domain" description="Glycosyltransferase 2-like" evidence="5">
    <location>
        <begin position="46"/>
        <end position="172"/>
    </location>
</feature>
<gene>
    <name evidence="6" type="ORF">BC349_12950</name>
</gene>
<dbReference type="Pfam" id="PF00535">
    <property type="entry name" value="Glycos_transf_2"/>
    <property type="match status" value="1"/>
</dbReference>
<dbReference type="SUPFAM" id="SSF53448">
    <property type="entry name" value="Nucleotide-diphospho-sugar transferases"/>
    <property type="match status" value="1"/>
</dbReference>
<dbReference type="EMBL" id="MBUA01000023">
    <property type="protein sequence ID" value="MBC6491964.1"/>
    <property type="molecule type" value="Genomic_DNA"/>
</dbReference>
<accession>A0ABR7MBT2</accession>
<proteinExistence type="inferred from homology"/>
<keyword evidence="3" id="KW-0808">Transferase</keyword>
<evidence type="ECO:0000313" key="6">
    <source>
        <dbReference type="EMBL" id="MBC6491964.1"/>
    </source>
</evidence>
<feature type="transmembrane region" description="Helical" evidence="4">
    <location>
        <begin position="6"/>
        <end position="22"/>
    </location>
</feature>
<reference evidence="6 7" key="1">
    <citation type="submission" date="2016-07" db="EMBL/GenBank/DDBJ databases">
        <title>Genome analysis of Flavihumibacter stibioxidans YS-17.</title>
        <authorList>
            <person name="Shi K."/>
            <person name="Han Y."/>
            <person name="Wang G."/>
        </authorList>
    </citation>
    <scope>NUCLEOTIDE SEQUENCE [LARGE SCALE GENOMIC DNA]</scope>
    <source>
        <strain evidence="6 7">YS-17</strain>
    </source>
</reference>
<feature type="transmembrane region" description="Helical" evidence="4">
    <location>
        <begin position="348"/>
        <end position="370"/>
    </location>
</feature>
<keyword evidence="4" id="KW-0812">Transmembrane</keyword>
<comment type="similarity">
    <text evidence="1">Belongs to the glycosyltransferase 2 family.</text>
</comment>
<keyword evidence="4" id="KW-1133">Transmembrane helix</keyword>
<dbReference type="PANTHER" id="PTHR43630:SF1">
    <property type="entry name" value="POLY-BETA-1,6-N-ACETYL-D-GLUCOSAMINE SYNTHASE"/>
    <property type="match status" value="1"/>
</dbReference>
<dbReference type="PANTHER" id="PTHR43630">
    <property type="entry name" value="POLY-BETA-1,6-N-ACETYL-D-GLUCOSAMINE SYNTHASE"/>
    <property type="match status" value="1"/>
</dbReference>